<organism evidence="6 7">
    <name type="scientific">Cafeteria roenbergensis</name>
    <name type="common">Marine flagellate</name>
    <dbReference type="NCBI Taxonomy" id="33653"/>
    <lineage>
        <taxon>Eukaryota</taxon>
        <taxon>Sar</taxon>
        <taxon>Stramenopiles</taxon>
        <taxon>Bigyra</taxon>
        <taxon>Opalozoa</taxon>
        <taxon>Bicosoecida</taxon>
        <taxon>Cafeteriaceae</taxon>
        <taxon>Cafeteria</taxon>
    </lineage>
</organism>
<protein>
    <recommendedName>
        <fullName evidence="8">TRAM domain-containing protein</fullName>
    </recommendedName>
</protein>
<keyword evidence="2 4" id="KW-0808">Transferase</keyword>
<dbReference type="GO" id="GO:0008757">
    <property type="term" value="F:S-adenosylmethionine-dependent methyltransferase activity"/>
    <property type="evidence" value="ECO:0007669"/>
    <property type="project" value="UniProtKB-ARBA"/>
</dbReference>
<gene>
    <name evidence="6" type="ORF">FNF28_06288</name>
</gene>
<dbReference type="GO" id="GO:0008173">
    <property type="term" value="F:RNA methyltransferase activity"/>
    <property type="evidence" value="ECO:0007669"/>
    <property type="project" value="InterPro"/>
</dbReference>
<dbReference type="CDD" id="cd02440">
    <property type="entry name" value="AdoMet_MTases"/>
    <property type="match status" value="1"/>
</dbReference>
<dbReference type="SUPFAM" id="SSF53335">
    <property type="entry name" value="S-adenosyl-L-methionine-dependent methyltransferases"/>
    <property type="match status" value="1"/>
</dbReference>
<evidence type="ECO:0008006" key="8">
    <source>
        <dbReference type="Google" id="ProtNLM"/>
    </source>
</evidence>
<dbReference type="EMBL" id="VLTL01000152">
    <property type="protein sequence ID" value="KAA0158312.1"/>
    <property type="molecule type" value="Genomic_DNA"/>
</dbReference>
<comment type="caution">
    <text evidence="6">The sequence shown here is derived from an EMBL/GenBank/DDBJ whole genome shotgun (WGS) entry which is preliminary data.</text>
</comment>
<dbReference type="InterPro" id="IPR010280">
    <property type="entry name" value="U5_MeTrfase_fam"/>
</dbReference>
<evidence type="ECO:0000256" key="5">
    <source>
        <dbReference type="PROSITE-ProRule" id="PRU10015"/>
    </source>
</evidence>
<reference evidence="6 7" key="1">
    <citation type="submission" date="2019-07" db="EMBL/GenBank/DDBJ databases">
        <title>Genomes of Cafeteria roenbergensis.</title>
        <authorList>
            <person name="Fischer M.G."/>
            <person name="Hackl T."/>
            <person name="Roman M."/>
        </authorList>
    </citation>
    <scope>NUCLEOTIDE SEQUENCE [LARGE SCALE GENOMIC DNA]</scope>
    <source>
        <strain evidence="6 7">RCC970-E3</strain>
    </source>
</reference>
<comment type="similarity">
    <text evidence="4">Belongs to the class I-like SAM-binding methyltransferase superfamily. RNA M5U methyltransferase family.</text>
</comment>
<proteinExistence type="inferred from homology"/>
<evidence type="ECO:0000313" key="6">
    <source>
        <dbReference type="EMBL" id="KAA0158312.1"/>
    </source>
</evidence>
<dbReference type="AlphaFoldDB" id="A0A5A8CYS4"/>
<feature type="active site" evidence="5">
    <location>
        <position position="470"/>
    </location>
</feature>
<dbReference type="PROSITE" id="PS01230">
    <property type="entry name" value="TRMA_1"/>
    <property type="match status" value="1"/>
</dbReference>
<dbReference type="InterPro" id="IPR029063">
    <property type="entry name" value="SAM-dependent_MTases_sf"/>
</dbReference>
<dbReference type="PANTHER" id="PTHR11061:SF30">
    <property type="entry name" value="TRNA (URACIL(54)-C(5))-METHYLTRANSFERASE"/>
    <property type="match status" value="1"/>
</dbReference>
<dbReference type="Proteomes" id="UP000324907">
    <property type="component" value="Unassembled WGS sequence"/>
</dbReference>
<keyword evidence="1 4" id="KW-0489">Methyltransferase</keyword>
<sequence>MRRVIDRFERLHVRTSEKLLPKTGATAGAVLGQDGKWWPVTLPKAPPGSDVVAIAASVIPAPRKVRKTRMRSQWDLAADFATVADEEALLADCDVTAVVVKTGARPVAPGQGGLDRTAAGAAGHVLRPPLAVRASAGGPGADAMYGAMALSAPEAEAAREVVVSLRTTRPLALANVARLERVASDVGALLRSAAELEGGGCPEGWTEPEWRAAADVVRGGHAAEEAAEASRSLAGVAAAWQPLSTPRSLRAAWAEQAHHDPARLLERWLQGEAELLAGRAVTVSQAIWRADVEAARGATGAGDAAQHDGLPPVGRAAWLSRPLTTESGPLDFVQAHEGNVAILFAEAARCLAELQAGVLPARPSAVELFAGSGALTLAVAHLLGRVVTAELMPRAVTRAKAALAQLGADAATAMQADLASEADCARVVEALGGQLPDVVLANPPRTGLPGFAVATIRAAMRPRAIVYLSCNPDTLARDAAALQDAGGAEGAGYVLRSAQPVDMFPHSPHVETVAAFVREDLA</sequence>
<dbReference type="InterPro" id="IPR030391">
    <property type="entry name" value="MeTrfase_TrmA_CS"/>
</dbReference>
<evidence type="ECO:0000256" key="4">
    <source>
        <dbReference type="PROSITE-ProRule" id="PRU01024"/>
    </source>
</evidence>
<dbReference type="PROSITE" id="PS51687">
    <property type="entry name" value="SAM_MT_RNA_M5U"/>
    <property type="match status" value="1"/>
</dbReference>
<evidence type="ECO:0000256" key="1">
    <source>
        <dbReference type="ARBA" id="ARBA00022603"/>
    </source>
</evidence>
<dbReference type="GO" id="GO:0009451">
    <property type="term" value="P:RNA modification"/>
    <property type="evidence" value="ECO:0007669"/>
    <property type="project" value="UniProtKB-ARBA"/>
</dbReference>
<evidence type="ECO:0000256" key="3">
    <source>
        <dbReference type="ARBA" id="ARBA00022691"/>
    </source>
</evidence>
<evidence type="ECO:0000256" key="2">
    <source>
        <dbReference type="ARBA" id="ARBA00022679"/>
    </source>
</evidence>
<accession>A0A5A8CYS4</accession>
<name>A0A5A8CYS4_CAFRO</name>
<feature type="binding site" evidence="4">
    <location>
        <position position="334"/>
    </location>
    <ligand>
        <name>S-adenosyl-L-methionine</name>
        <dbReference type="ChEBI" id="CHEBI:59789"/>
    </ligand>
</feature>
<dbReference type="GO" id="GO:0006396">
    <property type="term" value="P:RNA processing"/>
    <property type="evidence" value="ECO:0007669"/>
    <property type="project" value="InterPro"/>
</dbReference>
<dbReference type="Gene3D" id="3.40.50.150">
    <property type="entry name" value="Vaccinia Virus protein VP39"/>
    <property type="match status" value="1"/>
</dbReference>
<evidence type="ECO:0000313" key="7">
    <source>
        <dbReference type="Proteomes" id="UP000324907"/>
    </source>
</evidence>
<dbReference type="GO" id="GO:0032259">
    <property type="term" value="P:methylation"/>
    <property type="evidence" value="ECO:0007669"/>
    <property type="project" value="UniProtKB-KW"/>
</dbReference>
<feature type="binding site" evidence="4">
    <location>
        <position position="442"/>
    </location>
    <ligand>
        <name>S-adenosyl-L-methionine</name>
        <dbReference type="ChEBI" id="CHEBI:59789"/>
    </ligand>
</feature>
<keyword evidence="3 4" id="KW-0949">S-adenosyl-L-methionine</keyword>
<feature type="active site" description="Nucleophile" evidence="4">
    <location>
        <position position="470"/>
    </location>
</feature>
<dbReference type="Pfam" id="PF05958">
    <property type="entry name" value="tRNA_U5-meth_tr"/>
    <property type="match status" value="1"/>
</dbReference>
<dbReference type="PROSITE" id="PS01231">
    <property type="entry name" value="TRMA_2"/>
    <property type="match status" value="1"/>
</dbReference>
<dbReference type="PANTHER" id="PTHR11061">
    <property type="entry name" value="RNA M5U METHYLTRANSFERASE"/>
    <property type="match status" value="1"/>
</dbReference>
<feature type="binding site" evidence="4">
    <location>
        <position position="390"/>
    </location>
    <ligand>
        <name>S-adenosyl-L-methionine</name>
        <dbReference type="ChEBI" id="CHEBI:59789"/>
    </ligand>
</feature>
<dbReference type="InterPro" id="IPR030390">
    <property type="entry name" value="MeTrfase_TrmA_AS"/>
</dbReference>
<feature type="binding site" evidence="4">
    <location>
        <position position="369"/>
    </location>
    <ligand>
        <name>S-adenosyl-L-methionine</name>
        <dbReference type="ChEBI" id="CHEBI:59789"/>
    </ligand>
</feature>